<keyword evidence="1" id="KW-0677">Repeat</keyword>
<feature type="repeat" description="PPR" evidence="2">
    <location>
        <begin position="248"/>
        <end position="282"/>
    </location>
</feature>
<name>A0A1U8M1K8_GOSHI</name>
<feature type="repeat" description="PPR" evidence="2">
    <location>
        <begin position="381"/>
        <end position="415"/>
    </location>
</feature>
<dbReference type="KEGG" id="ghi:107933042"/>
<dbReference type="Pfam" id="PF01535">
    <property type="entry name" value="PPR"/>
    <property type="match status" value="6"/>
</dbReference>
<feature type="repeat" description="PPR" evidence="2">
    <location>
        <begin position="76"/>
        <end position="111"/>
    </location>
</feature>
<sequence>MLPSYESCYLASLVQKCSSITTVKKARQLHAFLLTTSTTCLHFPSPYLHNNLVSMYSRCNSLSDAKKVFDKTPHRNVVSYNALISAYSRSVNHANLAFGLVSQMGFEYLRPNGATFTSLLQAASLVQDRLIGSSLHALLLKSGFLGDVCVQTSLLGMYSNFGDLVSANEVFAGIDGKDVVSWNSTIFGYLRNDKIKEGLALFFDMMKFEVFPTPFTYSMVLNACGKLGNYECGKIIHARVVVSNIVVDLPLQNALLDMYCNCGDIEMGLKVFSRIQNFDLVSWNSMLAGLAEHGDGIRAMELFVELKGMYFLKPDEYTFAAVISATSALLASDYGKPLHGQITKSGLESSVFVGTALVSMYFRNGGSESAQKVFSMILKKDVMVWTEMIMGYSRLADGESAIRLLVEMCQMGYKIDSFVLSGVLSACADLAMLKQGEMIHSQAIKSGYDVEMSVCGSLIDMYAKNGNLKAAQSIFSLVSNPDLKCWNAMLGAYSLHGMAENALKLFDKILKHELRPDQVTFLSLLSACSHSGLVERGKLLWGFMKESGCTAGPKHYSCMVSLLCRAGLLDKAEKIIIESPYSEDNLELWRTLLSSCVTFRNLEKGVHAANQVLTVDSRDSGTHILLSNLYAATERWQDVAEMRRKMRGLMLEKDPGLSWIEDKNIIHMFTSGDQLHPRVYDAEAELHRLQGNMKRSVTYDFLSCF</sequence>
<dbReference type="Pfam" id="PF20431">
    <property type="entry name" value="E_motif"/>
    <property type="match status" value="1"/>
</dbReference>
<proteinExistence type="predicted"/>
<dbReference type="Pfam" id="PF13041">
    <property type="entry name" value="PPR_2"/>
    <property type="match status" value="3"/>
</dbReference>
<organism evidence="3 4">
    <name type="scientific">Gossypium hirsutum</name>
    <name type="common">Upland cotton</name>
    <name type="synonym">Gossypium mexicanum</name>
    <dbReference type="NCBI Taxonomy" id="3635"/>
    <lineage>
        <taxon>Eukaryota</taxon>
        <taxon>Viridiplantae</taxon>
        <taxon>Streptophyta</taxon>
        <taxon>Embryophyta</taxon>
        <taxon>Tracheophyta</taxon>
        <taxon>Spermatophyta</taxon>
        <taxon>Magnoliopsida</taxon>
        <taxon>eudicotyledons</taxon>
        <taxon>Gunneridae</taxon>
        <taxon>Pentapetalae</taxon>
        <taxon>rosids</taxon>
        <taxon>malvids</taxon>
        <taxon>Malvales</taxon>
        <taxon>Malvaceae</taxon>
        <taxon>Malvoideae</taxon>
        <taxon>Gossypium</taxon>
    </lineage>
</organism>
<evidence type="ECO:0000313" key="3">
    <source>
        <dbReference type="Proteomes" id="UP000818029"/>
    </source>
</evidence>
<feature type="repeat" description="PPR" evidence="2">
    <location>
        <begin position="517"/>
        <end position="551"/>
    </location>
</feature>
<evidence type="ECO:0000313" key="4">
    <source>
        <dbReference type="RefSeq" id="XP_016720682.2"/>
    </source>
</evidence>
<dbReference type="Gene3D" id="1.25.40.10">
    <property type="entry name" value="Tetratricopeptide repeat domain"/>
    <property type="match status" value="5"/>
</dbReference>
<dbReference type="PANTHER" id="PTHR47926">
    <property type="entry name" value="PENTATRICOPEPTIDE REPEAT-CONTAINING PROTEIN"/>
    <property type="match status" value="1"/>
</dbReference>
<evidence type="ECO:0000256" key="2">
    <source>
        <dbReference type="PROSITE-ProRule" id="PRU00708"/>
    </source>
</evidence>
<keyword evidence="3" id="KW-1185">Reference proteome</keyword>
<dbReference type="GO" id="GO:0003723">
    <property type="term" value="F:RNA binding"/>
    <property type="evidence" value="ECO:0007669"/>
    <property type="project" value="InterPro"/>
</dbReference>
<dbReference type="NCBIfam" id="TIGR00756">
    <property type="entry name" value="PPR"/>
    <property type="match status" value="1"/>
</dbReference>
<dbReference type="InterPro" id="IPR046960">
    <property type="entry name" value="PPR_At4g14850-like_plant"/>
</dbReference>
<dbReference type="PaxDb" id="3635-A0A1U8M1K8"/>
<dbReference type="STRING" id="3635.A0A1U8M1K8"/>
<dbReference type="SMR" id="A0A1U8M1K8"/>
<dbReference type="PROSITE" id="PS51375">
    <property type="entry name" value="PPR"/>
    <property type="match status" value="6"/>
</dbReference>
<feature type="repeat" description="PPR" evidence="2">
    <location>
        <begin position="482"/>
        <end position="516"/>
    </location>
</feature>
<dbReference type="RefSeq" id="XP_016720682.2">
    <property type="nucleotide sequence ID" value="XM_016865193.2"/>
</dbReference>
<dbReference type="Proteomes" id="UP000818029">
    <property type="component" value="Chromosome A12"/>
</dbReference>
<dbReference type="InterPro" id="IPR046848">
    <property type="entry name" value="E_motif"/>
</dbReference>
<reference evidence="4" key="2">
    <citation type="submission" date="2025-08" db="UniProtKB">
        <authorList>
            <consortium name="RefSeq"/>
        </authorList>
    </citation>
    <scope>IDENTIFICATION</scope>
</reference>
<dbReference type="GeneID" id="107933042"/>
<dbReference type="GO" id="GO:0009451">
    <property type="term" value="P:RNA modification"/>
    <property type="evidence" value="ECO:0007669"/>
    <property type="project" value="InterPro"/>
</dbReference>
<dbReference type="InterPro" id="IPR002885">
    <property type="entry name" value="PPR_rpt"/>
</dbReference>
<dbReference type="PANTHER" id="PTHR47926:SF356">
    <property type="entry name" value="(WILD MALAYSIAN BANANA) HYPOTHETICAL PROTEIN"/>
    <property type="match status" value="1"/>
</dbReference>
<evidence type="ECO:0000256" key="1">
    <source>
        <dbReference type="ARBA" id="ARBA00022737"/>
    </source>
</evidence>
<dbReference type="InterPro" id="IPR011990">
    <property type="entry name" value="TPR-like_helical_dom_sf"/>
</dbReference>
<accession>A0A1U8M1K8</accession>
<reference evidence="3" key="1">
    <citation type="journal article" date="2020" name="Nat. Genet.">
        <title>Genomic diversifications of five Gossypium allopolyploid species and their impact on cotton improvement.</title>
        <authorList>
            <person name="Chen Z.J."/>
            <person name="Sreedasyam A."/>
            <person name="Ando A."/>
            <person name="Song Q."/>
            <person name="De Santiago L.M."/>
            <person name="Hulse-Kemp A.M."/>
            <person name="Ding M."/>
            <person name="Ye W."/>
            <person name="Kirkbride R.C."/>
            <person name="Jenkins J."/>
            <person name="Plott C."/>
            <person name="Lovell J."/>
            <person name="Lin Y.M."/>
            <person name="Vaughn R."/>
            <person name="Liu B."/>
            <person name="Simpson S."/>
            <person name="Scheffler B.E."/>
            <person name="Wen L."/>
            <person name="Saski C.A."/>
            <person name="Grover C.E."/>
            <person name="Hu G."/>
            <person name="Conover J.L."/>
            <person name="Carlson J.W."/>
            <person name="Shu S."/>
            <person name="Boston L.B."/>
            <person name="Williams M."/>
            <person name="Peterson D.G."/>
            <person name="McGee K."/>
            <person name="Jones D.C."/>
            <person name="Wendel J.F."/>
            <person name="Stelly D.M."/>
            <person name="Grimwood J."/>
            <person name="Schmutz J."/>
        </authorList>
    </citation>
    <scope>NUCLEOTIDE SEQUENCE [LARGE SCALE GENOMIC DNA]</scope>
    <source>
        <strain evidence="3">cv. TM-1</strain>
    </source>
</reference>
<protein>
    <submittedName>
        <fullName evidence="4">Pentatricopeptide repeat-containing protein At3g50420</fullName>
    </submittedName>
</protein>
<gene>
    <name evidence="4" type="primary">LOC107933042</name>
</gene>
<dbReference type="AlphaFoldDB" id="A0A1U8M1K8"/>
<feature type="repeat" description="PPR" evidence="2">
    <location>
        <begin position="178"/>
        <end position="212"/>
    </location>
</feature>